<comment type="caution">
    <text evidence="1">The sequence shown here is derived from an EMBL/GenBank/DDBJ whole genome shotgun (WGS) entry which is preliminary data.</text>
</comment>
<protein>
    <submittedName>
        <fullName evidence="1">Uncharacterized protein</fullName>
    </submittedName>
</protein>
<organism evidence="1 2">
    <name type="scientific">Temnothorax longispinosus</name>
    <dbReference type="NCBI Taxonomy" id="300112"/>
    <lineage>
        <taxon>Eukaryota</taxon>
        <taxon>Metazoa</taxon>
        <taxon>Ecdysozoa</taxon>
        <taxon>Arthropoda</taxon>
        <taxon>Hexapoda</taxon>
        <taxon>Insecta</taxon>
        <taxon>Pterygota</taxon>
        <taxon>Neoptera</taxon>
        <taxon>Endopterygota</taxon>
        <taxon>Hymenoptera</taxon>
        <taxon>Apocrita</taxon>
        <taxon>Aculeata</taxon>
        <taxon>Formicoidea</taxon>
        <taxon>Formicidae</taxon>
        <taxon>Myrmicinae</taxon>
        <taxon>Temnothorax</taxon>
    </lineage>
</organism>
<gene>
    <name evidence="1" type="ORF">DBV15_09362</name>
</gene>
<name>A0A4S2KKI0_9HYME</name>
<evidence type="ECO:0000313" key="2">
    <source>
        <dbReference type="Proteomes" id="UP000310200"/>
    </source>
</evidence>
<evidence type="ECO:0000313" key="1">
    <source>
        <dbReference type="EMBL" id="TGZ48218.1"/>
    </source>
</evidence>
<sequence length="130" mass="14426">MGIFQWANLGTNILGTRRTKISTKQIIPTPSGYRCPSSQYRVSSPASVRQWSKLGRVEELSSAQTRPFCPIRIREGASPKERRQEFAQPAAIELIVSHSDSGQQRFASSSTTNVSEGIQVRSVFQQIALC</sequence>
<accession>A0A4S2KKI0</accession>
<reference evidence="1 2" key="1">
    <citation type="journal article" date="2019" name="Philos. Trans. R. Soc. Lond., B, Biol. Sci.">
        <title>Ant behaviour and brain gene expression of defending hosts depend on the ecological success of the intruding social parasite.</title>
        <authorList>
            <person name="Kaur R."/>
            <person name="Stoldt M."/>
            <person name="Jongepier E."/>
            <person name="Feldmeyer B."/>
            <person name="Menzel F."/>
            <person name="Bornberg-Bauer E."/>
            <person name="Foitzik S."/>
        </authorList>
    </citation>
    <scope>NUCLEOTIDE SEQUENCE [LARGE SCALE GENOMIC DNA]</scope>
    <source>
        <tissue evidence="1">Whole body</tissue>
    </source>
</reference>
<dbReference type="Proteomes" id="UP000310200">
    <property type="component" value="Unassembled WGS sequence"/>
</dbReference>
<keyword evidence="2" id="KW-1185">Reference proteome</keyword>
<dbReference type="EMBL" id="QBLH01002519">
    <property type="protein sequence ID" value="TGZ48218.1"/>
    <property type="molecule type" value="Genomic_DNA"/>
</dbReference>
<dbReference type="AlphaFoldDB" id="A0A4S2KKI0"/>
<proteinExistence type="predicted"/>